<organism evidence="1 2">
    <name type="scientific">Biomphalaria pfeifferi</name>
    <name type="common">Bloodfluke planorb</name>
    <name type="synonym">Freshwater snail</name>
    <dbReference type="NCBI Taxonomy" id="112525"/>
    <lineage>
        <taxon>Eukaryota</taxon>
        <taxon>Metazoa</taxon>
        <taxon>Spiralia</taxon>
        <taxon>Lophotrochozoa</taxon>
        <taxon>Mollusca</taxon>
        <taxon>Gastropoda</taxon>
        <taxon>Heterobranchia</taxon>
        <taxon>Euthyneura</taxon>
        <taxon>Panpulmonata</taxon>
        <taxon>Hygrophila</taxon>
        <taxon>Lymnaeoidea</taxon>
        <taxon>Planorbidae</taxon>
        <taxon>Biomphalaria</taxon>
    </lineage>
</organism>
<protein>
    <submittedName>
        <fullName evidence="1">Uncharacterized protein</fullName>
    </submittedName>
</protein>
<proteinExistence type="predicted"/>
<sequence>MADSTQKLRDKLPWSLEVIASSNISRSRLLVSRDIGQSPLDCTGHLAEAERRFHKNIW</sequence>
<reference evidence="1" key="2">
    <citation type="submission" date="2023-04" db="EMBL/GenBank/DDBJ databases">
        <authorList>
            <person name="Bu L."/>
            <person name="Lu L."/>
            <person name="Laidemitt M.R."/>
            <person name="Zhang S.M."/>
            <person name="Mutuku M."/>
            <person name="Mkoji G."/>
            <person name="Steinauer M."/>
            <person name="Loker E.S."/>
        </authorList>
    </citation>
    <scope>NUCLEOTIDE SEQUENCE</scope>
    <source>
        <strain evidence="1">KasaAsao</strain>
        <tissue evidence="1">Whole Snail</tissue>
    </source>
</reference>
<comment type="caution">
    <text evidence="1">The sequence shown here is derived from an EMBL/GenBank/DDBJ whole genome shotgun (WGS) entry which is preliminary data.</text>
</comment>
<accession>A0AAD8BKW8</accession>
<keyword evidence="2" id="KW-1185">Reference proteome</keyword>
<evidence type="ECO:0000313" key="2">
    <source>
        <dbReference type="Proteomes" id="UP001233172"/>
    </source>
</evidence>
<evidence type="ECO:0000313" key="1">
    <source>
        <dbReference type="EMBL" id="KAK0056441.1"/>
    </source>
</evidence>
<dbReference type="AlphaFoldDB" id="A0AAD8BKW8"/>
<dbReference type="EMBL" id="JASAOG010000062">
    <property type="protein sequence ID" value="KAK0056441.1"/>
    <property type="molecule type" value="Genomic_DNA"/>
</dbReference>
<gene>
    <name evidence="1" type="ORF">Bpfe_014221</name>
</gene>
<name>A0AAD8BKW8_BIOPF</name>
<reference evidence="1" key="1">
    <citation type="journal article" date="2023" name="PLoS Negl. Trop. Dis.">
        <title>A genome sequence for Biomphalaria pfeifferi, the major vector snail for the human-infecting parasite Schistosoma mansoni.</title>
        <authorList>
            <person name="Bu L."/>
            <person name="Lu L."/>
            <person name="Laidemitt M.R."/>
            <person name="Zhang S.M."/>
            <person name="Mutuku M."/>
            <person name="Mkoji G."/>
            <person name="Steinauer M."/>
            <person name="Loker E.S."/>
        </authorList>
    </citation>
    <scope>NUCLEOTIDE SEQUENCE</scope>
    <source>
        <strain evidence="1">KasaAsao</strain>
    </source>
</reference>
<dbReference type="Proteomes" id="UP001233172">
    <property type="component" value="Unassembled WGS sequence"/>
</dbReference>
<feature type="non-terminal residue" evidence="1">
    <location>
        <position position="58"/>
    </location>
</feature>